<gene>
    <name evidence="2" type="ORF">PGT21_011725</name>
    <name evidence="1" type="ORF">PGTUg99_014014</name>
</gene>
<dbReference type="EMBL" id="VDEP01000380">
    <property type="protein sequence ID" value="KAA1091921.1"/>
    <property type="molecule type" value="Genomic_DNA"/>
</dbReference>
<name>A0A5B0NRS7_PUCGR</name>
<accession>A0A5B0NRS7</accession>
<reference evidence="3 4" key="1">
    <citation type="submission" date="2019-05" db="EMBL/GenBank/DDBJ databases">
        <title>Emergence of the Ug99 lineage of the wheat stem rust pathogen through somatic hybridization.</title>
        <authorList>
            <person name="Li F."/>
            <person name="Upadhyaya N.M."/>
            <person name="Sperschneider J."/>
            <person name="Matny O."/>
            <person name="Nguyen-Phuc H."/>
            <person name="Mago R."/>
            <person name="Raley C."/>
            <person name="Miller M.E."/>
            <person name="Silverstein K.A.T."/>
            <person name="Henningsen E."/>
            <person name="Hirsch C.D."/>
            <person name="Visser B."/>
            <person name="Pretorius Z.A."/>
            <person name="Steffenson B.J."/>
            <person name="Schwessinger B."/>
            <person name="Dodds P.N."/>
            <person name="Figueroa M."/>
        </authorList>
    </citation>
    <scope>NUCLEOTIDE SEQUENCE [LARGE SCALE GENOMIC DNA]</scope>
    <source>
        <strain evidence="2">21-0</strain>
        <strain evidence="1 4">Ug99</strain>
    </source>
</reference>
<dbReference type="AlphaFoldDB" id="A0A5B0NRS7"/>
<evidence type="ECO:0000313" key="2">
    <source>
        <dbReference type="EMBL" id="KAA1099561.1"/>
    </source>
</evidence>
<dbReference type="EMBL" id="VSWC01000054">
    <property type="protein sequence ID" value="KAA1099561.1"/>
    <property type="molecule type" value="Genomic_DNA"/>
</dbReference>
<organism evidence="1 4">
    <name type="scientific">Puccinia graminis f. sp. tritici</name>
    <dbReference type="NCBI Taxonomy" id="56615"/>
    <lineage>
        <taxon>Eukaryota</taxon>
        <taxon>Fungi</taxon>
        <taxon>Dikarya</taxon>
        <taxon>Basidiomycota</taxon>
        <taxon>Pucciniomycotina</taxon>
        <taxon>Pucciniomycetes</taxon>
        <taxon>Pucciniales</taxon>
        <taxon>Pucciniaceae</taxon>
        <taxon>Puccinia</taxon>
    </lineage>
</organism>
<dbReference type="Proteomes" id="UP000324748">
    <property type="component" value="Unassembled WGS sequence"/>
</dbReference>
<evidence type="ECO:0000313" key="3">
    <source>
        <dbReference type="Proteomes" id="UP000324748"/>
    </source>
</evidence>
<sequence length="144" mass="16129">MRKVLSEGAAGNNAKIGLLLNLIVGRDQDIQLLTTRSRFSLKHSKDDIRRHSTPAAYTRGDSVSCDIKLSPRKRLQLQPSSTVDQTFTDAARQSICPFSLCEASLLDRLSPPLQETVNVKLCRQSKTIGLKKLAEIAKKRRIKW</sequence>
<keyword evidence="3" id="KW-1185">Reference proteome</keyword>
<proteinExistence type="predicted"/>
<comment type="caution">
    <text evidence="1">The sequence shown here is derived from an EMBL/GenBank/DDBJ whole genome shotgun (WGS) entry which is preliminary data.</text>
</comment>
<evidence type="ECO:0000313" key="4">
    <source>
        <dbReference type="Proteomes" id="UP000325313"/>
    </source>
</evidence>
<protein>
    <submittedName>
        <fullName evidence="1">Uncharacterized protein</fullName>
    </submittedName>
</protein>
<dbReference type="Proteomes" id="UP000325313">
    <property type="component" value="Unassembled WGS sequence"/>
</dbReference>
<evidence type="ECO:0000313" key="1">
    <source>
        <dbReference type="EMBL" id="KAA1091921.1"/>
    </source>
</evidence>